<name>A0A0G0WF60_9BACT</name>
<evidence type="ECO:0000313" key="2">
    <source>
        <dbReference type="Proteomes" id="UP000034601"/>
    </source>
</evidence>
<sequence>MVQVTGERAKISMKNRIKYSNEPIEARVINDFLPSPEDLSLNEKKTKVTLTLTEKSLDFFKSAAKKHGASYQAMIRRLIDYYVVNQRV</sequence>
<gene>
    <name evidence="1" type="ORF">UU29_C0008G0039</name>
</gene>
<proteinExistence type="predicted"/>
<comment type="caution">
    <text evidence="1">The sequence shown here is derived from an EMBL/GenBank/DDBJ whole genome shotgun (WGS) entry which is preliminary data.</text>
</comment>
<evidence type="ECO:0008006" key="3">
    <source>
        <dbReference type="Google" id="ProtNLM"/>
    </source>
</evidence>
<dbReference type="AlphaFoldDB" id="A0A0G0WF60"/>
<protein>
    <recommendedName>
        <fullName evidence="3">CopG family transcriptional regulator</fullName>
    </recommendedName>
</protein>
<accession>A0A0G0WF60</accession>
<organism evidence="1 2">
    <name type="scientific">Candidatus Daviesbacteria bacterium GW2011_GWA2_40_9</name>
    <dbReference type="NCBI Taxonomy" id="1618424"/>
    <lineage>
        <taxon>Bacteria</taxon>
        <taxon>Candidatus Daviesiibacteriota</taxon>
    </lineage>
</organism>
<evidence type="ECO:0000313" key="1">
    <source>
        <dbReference type="EMBL" id="KKR82930.1"/>
    </source>
</evidence>
<dbReference type="EMBL" id="LCAB01000008">
    <property type="protein sequence ID" value="KKR82930.1"/>
    <property type="molecule type" value="Genomic_DNA"/>
</dbReference>
<dbReference type="Proteomes" id="UP000034601">
    <property type="component" value="Unassembled WGS sequence"/>
</dbReference>
<reference evidence="1 2" key="1">
    <citation type="journal article" date="2015" name="Nature">
        <title>rRNA introns, odd ribosomes, and small enigmatic genomes across a large radiation of phyla.</title>
        <authorList>
            <person name="Brown C.T."/>
            <person name="Hug L.A."/>
            <person name="Thomas B.C."/>
            <person name="Sharon I."/>
            <person name="Castelle C.J."/>
            <person name="Singh A."/>
            <person name="Wilkins M.J."/>
            <person name="Williams K.H."/>
            <person name="Banfield J.F."/>
        </authorList>
    </citation>
    <scope>NUCLEOTIDE SEQUENCE [LARGE SCALE GENOMIC DNA]</scope>
</reference>